<dbReference type="AlphaFoldDB" id="A0AAW1LWA0"/>
<evidence type="ECO:0000313" key="2">
    <source>
        <dbReference type="Proteomes" id="UP001458880"/>
    </source>
</evidence>
<evidence type="ECO:0000313" key="1">
    <source>
        <dbReference type="EMBL" id="KAK9738152.1"/>
    </source>
</evidence>
<organism evidence="1 2">
    <name type="scientific">Popillia japonica</name>
    <name type="common">Japanese beetle</name>
    <dbReference type="NCBI Taxonomy" id="7064"/>
    <lineage>
        <taxon>Eukaryota</taxon>
        <taxon>Metazoa</taxon>
        <taxon>Ecdysozoa</taxon>
        <taxon>Arthropoda</taxon>
        <taxon>Hexapoda</taxon>
        <taxon>Insecta</taxon>
        <taxon>Pterygota</taxon>
        <taxon>Neoptera</taxon>
        <taxon>Endopterygota</taxon>
        <taxon>Coleoptera</taxon>
        <taxon>Polyphaga</taxon>
        <taxon>Scarabaeiformia</taxon>
        <taxon>Scarabaeidae</taxon>
        <taxon>Rutelinae</taxon>
        <taxon>Popillia</taxon>
    </lineage>
</organism>
<sequence>MGLRLYRLENWEFRVKMLLEHSEVLKVIAENPPTGDKLVETWSKKDLKAKNLIVQVIAENPPTGDKLVETWSKKDLKAKNLIVQV</sequence>
<reference evidence="1 2" key="1">
    <citation type="journal article" date="2024" name="BMC Genomics">
        <title>De novo assembly and annotation of Popillia japonica's genome with initial clues to its potential as an invasive pest.</title>
        <authorList>
            <person name="Cucini C."/>
            <person name="Boschi S."/>
            <person name="Funari R."/>
            <person name="Cardaioli E."/>
            <person name="Iannotti N."/>
            <person name="Marturano G."/>
            <person name="Paoli F."/>
            <person name="Bruttini M."/>
            <person name="Carapelli A."/>
            <person name="Frati F."/>
            <person name="Nardi F."/>
        </authorList>
    </citation>
    <scope>NUCLEOTIDE SEQUENCE [LARGE SCALE GENOMIC DNA]</scope>
    <source>
        <strain evidence="1">DMR45628</strain>
    </source>
</reference>
<proteinExistence type="predicted"/>
<keyword evidence="2" id="KW-1185">Reference proteome</keyword>
<name>A0AAW1LWA0_POPJA</name>
<protein>
    <submittedName>
        <fullName evidence="1">Uncharacterized protein</fullName>
    </submittedName>
</protein>
<dbReference type="Proteomes" id="UP001458880">
    <property type="component" value="Unassembled WGS sequence"/>
</dbReference>
<comment type="caution">
    <text evidence="1">The sequence shown here is derived from an EMBL/GenBank/DDBJ whole genome shotgun (WGS) entry which is preliminary data.</text>
</comment>
<dbReference type="EMBL" id="JASPKY010000089">
    <property type="protein sequence ID" value="KAK9738152.1"/>
    <property type="molecule type" value="Genomic_DNA"/>
</dbReference>
<accession>A0AAW1LWA0</accession>
<gene>
    <name evidence="1" type="ORF">QE152_g10107</name>
</gene>